<dbReference type="Gene3D" id="1.25.40.10">
    <property type="entry name" value="Tetratricopeptide repeat domain"/>
    <property type="match status" value="1"/>
</dbReference>
<protein>
    <submittedName>
        <fullName evidence="3">Outer membrane protein and related peptidoglycan-associated (Lipo)proteins</fullName>
    </submittedName>
</protein>
<evidence type="ECO:0000313" key="3">
    <source>
        <dbReference type="EMBL" id="CUP72231.1"/>
    </source>
</evidence>
<dbReference type="InterPro" id="IPR011990">
    <property type="entry name" value="TPR-like_helical_dom_sf"/>
</dbReference>
<reference evidence="3 4" key="1">
    <citation type="submission" date="2015-09" db="EMBL/GenBank/DDBJ databases">
        <authorList>
            <consortium name="Pathogen Informatics"/>
        </authorList>
    </citation>
    <scope>NUCLEOTIDE SEQUENCE [LARGE SCALE GENOMIC DNA]</scope>
    <source>
        <strain evidence="3 4">2789STDY5834945</strain>
    </source>
</reference>
<dbReference type="RefSeq" id="WP_055217642.1">
    <property type="nucleotide sequence ID" value="NZ_CZBI01000002.1"/>
</dbReference>
<accession>A0A174QJV6</accession>
<evidence type="ECO:0000313" key="4">
    <source>
        <dbReference type="Proteomes" id="UP000095541"/>
    </source>
</evidence>
<gene>
    <name evidence="3" type="ORF">ERS852557_01418</name>
</gene>
<dbReference type="InterPro" id="IPR036737">
    <property type="entry name" value="OmpA-like_sf"/>
</dbReference>
<dbReference type="Proteomes" id="UP000095541">
    <property type="component" value="Unassembled WGS sequence"/>
</dbReference>
<organism evidence="3 4">
    <name type="scientific">Bacteroides thetaiotaomicron</name>
    <dbReference type="NCBI Taxonomy" id="818"/>
    <lineage>
        <taxon>Bacteria</taxon>
        <taxon>Pseudomonadati</taxon>
        <taxon>Bacteroidota</taxon>
        <taxon>Bacteroidia</taxon>
        <taxon>Bacteroidales</taxon>
        <taxon>Bacteroidaceae</taxon>
        <taxon>Bacteroides</taxon>
    </lineage>
</organism>
<proteinExistence type="predicted"/>
<evidence type="ECO:0000259" key="2">
    <source>
        <dbReference type="Pfam" id="PF12984"/>
    </source>
</evidence>
<dbReference type="Gene3D" id="3.30.1330.60">
    <property type="entry name" value="OmpA-like domain"/>
    <property type="match status" value="1"/>
</dbReference>
<dbReference type="SUPFAM" id="SSF103088">
    <property type="entry name" value="OmpA-like"/>
    <property type="match status" value="1"/>
</dbReference>
<dbReference type="SUPFAM" id="SSF81901">
    <property type="entry name" value="HCP-like"/>
    <property type="match status" value="1"/>
</dbReference>
<feature type="chain" id="PRO_5008031070" evidence="1">
    <location>
        <begin position="21"/>
        <end position="480"/>
    </location>
</feature>
<dbReference type="InterPro" id="IPR024480">
    <property type="entry name" value="DUF3868"/>
</dbReference>
<feature type="signal peptide" evidence="1">
    <location>
        <begin position="1"/>
        <end position="20"/>
    </location>
</feature>
<dbReference type="EMBL" id="CZBI01000002">
    <property type="protein sequence ID" value="CUP72231.1"/>
    <property type="molecule type" value="Genomic_DNA"/>
</dbReference>
<keyword evidence="1" id="KW-0732">Signal</keyword>
<sequence>MKKKLIYFVLCIAAALPAGAQKLYNDAISITNASLWQQGESLYIDMQIDMRNLKVSSDRTLTLTPILADASHNVALPDIIVNGHRRQKAYVRSMTLDKTANMEIPYEKNEVMTYTQVIPYQPWMENASLNLEEELCGCGGHQEVVTQEPILTGVSTEIKRLAAIRPVFSYIQPLAEVVKARSEQYEAHLDFPVNKSVILPDFMNNQTELRSIQEMLTKVMNDKKLTVTGVYIEGFASPEGALKLNEQLSKSRAEALKSYLSARENIAANLYHVSFGGENWDGLVKALEASDLKEKETLLSIIRNTSDIARRKEEIKRLNGGATYQTMLKDLYPALRKVNCRIDYTIANFKVEEGKEIIKTQPQYLSLNEMYLVANSYPKGSDDFINVFDIAVRMYPTDETANLNAAAVALSKKDLSNARKYLDKSDKQTAEYANNNGIYYLLNGETEQAIAEFGKAAQKGNEAAQYNLREIEKVVKMKRE</sequence>
<name>A0A174QJV6_BACT4</name>
<dbReference type="Pfam" id="PF12984">
    <property type="entry name" value="DUF3868"/>
    <property type="match status" value="1"/>
</dbReference>
<evidence type="ECO:0000256" key="1">
    <source>
        <dbReference type="SAM" id="SignalP"/>
    </source>
</evidence>
<dbReference type="AlphaFoldDB" id="A0A174QJV6"/>
<feature type="domain" description="DUF3868" evidence="2">
    <location>
        <begin position="6"/>
        <end position="101"/>
    </location>
</feature>